<proteinExistence type="predicted"/>
<evidence type="ECO:0000256" key="1">
    <source>
        <dbReference type="SAM" id="SignalP"/>
    </source>
</evidence>
<organism evidence="3 4">
    <name type="scientific">Isoptericola chiayiensis</name>
    <dbReference type="NCBI Taxonomy" id="579446"/>
    <lineage>
        <taxon>Bacteria</taxon>
        <taxon>Bacillati</taxon>
        <taxon>Actinomycetota</taxon>
        <taxon>Actinomycetes</taxon>
        <taxon>Micrococcales</taxon>
        <taxon>Promicromonosporaceae</taxon>
        <taxon>Isoptericola</taxon>
    </lineage>
</organism>
<dbReference type="InterPro" id="IPR032109">
    <property type="entry name" value="Big_3_5"/>
</dbReference>
<gene>
    <name evidence="3" type="ORF">GCM10023216_23400</name>
</gene>
<comment type="caution">
    <text evidence="3">The sequence shown here is derived from an EMBL/GenBank/DDBJ whole genome shotgun (WGS) entry which is preliminary data.</text>
</comment>
<accession>A0ABP8YJQ3</accession>
<evidence type="ECO:0000313" key="4">
    <source>
        <dbReference type="Proteomes" id="UP001500956"/>
    </source>
</evidence>
<name>A0ABP8YJQ3_9MICO</name>
<evidence type="ECO:0000259" key="2">
    <source>
        <dbReference type="Pfam" id="PF16640"/>
    </source>
</evidence>
<reference evidence="4" key="1">
    <citation type="journal article" date="2019" name="Int. J. Syst. Evol. Microbiol.">
        <title>The Global Catalogue of Microorganisms (GCM) 10K type strain sequencing project: providing services to taxonomists for standard genome sequencing and annotation.</title>
        <authorList>
            <consortium name="The Broad Institute Genomics Platform"/>
            <consortium name="The Broad Institute Genome Sequencing Center for Infectious Disease"/>
            <person name="Wu L."/>
            <person name="Ma J."/>
        </authorList>
    </citation>
    <scope>NUCLEOTIDE SEQUENCE [LARGE SCALE GENOMIC DNA]</scope>
    <source>
        <strain evidence="4">JCM 18063</strain>
    </source>
</reference>
<feature type="domain" description="Bacterial Ig-like" evidence="2">
    <location>
        <begin position="351"/>
        <end position="438"/>
    </location>
</feature>
<feature type="chain" id="PRO_5046143936" description="Bacterial Ig-like domain-containing protein" evidence="1">
    <location>
        <begin position="33"/>
        <end position="538"/>
    </location>
</feature>
<keyword evidence="4" id="KW-1185">Reference proteome</keyword>
<dbReference type="Proteomes" id="UP001500956">
    <property type="component" value="Unassembled WGS sequence"/>
</dbReference>
<dbReference type="Pfam" id="PF16640">
    <property type="entry name" value="Big_3_5"/>
    <property type="match status" value="1"/>
</dbReference>
<dbReference type="InterPro" id="IPR013783">
    <property type="entry name" value="Ig-like_fold"/>
</dbReference>
<evidence type="ECO:0000313" key="3">
    <source>
        <dbReference type="EMBL" id="GAA4730840.1"/>
    </source>
</evidence>
<dbReference type="EMBL" id="BAABID010000009">
    <property type="protein sequence ID" value="GAA4730840.1"/>
    <property type="molecule type" value="Genomic_DNA"/>
</dbReference>
<dbReference type="Gene3D" id="2.60.40.10">
    <property type="entry name" value="Immunoglobulins"/>
    <property type="match status" value="1"/>
</dbReference>
<keyword evidence="1" id="KW-0732">Signal</keyword>
<feature type="signal peptide" evidence="1">
    <location>
        <begin position="1"/>
        <end position="32"/>
    </location>
</feature>
<protein>
    <recommendedName>
        <fullName evidence="2">Bacterial Ig-like domain-containing protein</fullName>
    </recommendedName>
</protein>
<sequence>MTSGFTALTRTVAMAVATALGLLTMLVAPASAADGDDPLETTLQVAQVGTWRPGGPLVLDISATGPDGEPVAAGFLRAGVGGVTVDDAKTLTGESSTVRWVVPTPPVAAGPHEVAIVYMGSREHAPQRWVGTLHVEEGTGPTTMTVDPPPQATYGDWVTFVVDVETPTDLPADEPEGQVAIRWDDASMRTRTAPVSGGEAHVQVWAETPGLHHYEVTFYSSGEARTVAVGGTLAVAKARPELRVWSNDVQQGVMNTAGGAWEVAARLDFPWRVDGTMSLYDGDRRLATRDVASTASRAAVFTLAPDAVPAGRQRLTVRLTDSPYVADTSASLDLEIVKNPASIRVERATDRTLQWGRPHKLRVDVRSVEQYWPDQTPTGTVKVYRGTKKVGAATLDRSGDVVVRIKGKKLPVGRTKLRFVYSGDTVYEARTKYRTVKVHKATTKMRAKIIDKTVHRPQRVKVRLRLTSPSDVALTGKVRLKVDGRTVKTVRLKKKHDGSRTVSLPRSVGPTHHYLKVVYRATPTKKKSVKVPLYFRVF</sequence>
<dbReference type="RefSeq" id="WP_172150679.1">
    <property type="nucleotide sequence ID" value="NZ_BAABID010000009.1"/>
</dbReference>